<dbReference type="WBParaSite" id="ES5_v2.g9004.t1">
    <property type="protein sequence ID" value="ES5_v2.g9004.t1"/>
    <property type="gene ID" value="ES5_v2.g9004"/>
</dbReference>
<reference evidence="2" key="1">
    <citation type="submission" date="2022-11" db="UniProtKB">
        <authorList>
            <consortium name="WormBaseParasite"/>
        </authorList>
    </citation>
    <scope>IDENTIFICATION</scope>
</reference>
<evidence type="ECO:0000313" key="2">
    <source>
        <dbReference type="WBParaSite" id="ES5_v2.g9004.t1"/>
    </source>
</evidence>
<evidence type="ECO:0000313" key="1">
    <source>
        <dbReference type="Proteomes" id="UP000887579"/>
    </source>
</evidence>
<protein>
    <submittedName>
        <fullName evidence="2">CTP synthase (glutamine hydrolyzing)</fullName>
    </submittedName>
</protein>
<name>A0AC34GVU7_9BILA</name>
<organism evidence="1 2">
    <name type="scientific">Panagrolaimus sp. ES5</name>
    <dbReference type="NCBI Taxonomy" id="591445"/>
    <lineage>
        <taxon>Eukaryota</taxon>
        <taxon>Metazoa</taxon>
        <taxon>Ecdysozoa</taxon>
        <taxon>Nematoda</taxon>
        <taxon>Chromadorea</taxon>
        <taxon>Rhabditida</taxon>
        <taxon>Tylenchina</taxon>
        <taxon>Panagrolaimomorpha</taxon>
        <taxon>Panagrolaimoidea</taxon>
        <taxon>Panagrolaimidae</taxon>
        <taxon>Panagrolaimus</taxon>
    </lineage>
</organism>
<proteinExistence type="predicted"/>
<accession>A0AC34GVU7</accession>
<dbReference type="Proteomes" id="UP000887579">
    <property type="component" value="Unplaced"/>
</dbReference>
<sequence>MQEPNEDAHAVIGIHNVSNIYRVPLLLIEQNVLEVIKSRFQLNRVEKPFENFRNILQWTQLADSVDKYTDIVKIALVGKYFHLEQTSDETQIKVFTYFTYASVIKALNHAATHCERKLKILFVVSEHLENDAAEDKRKTAFKLLAEADGILVPGGFGLRGVEGKIEACKYAREMKKPFLGICLGMQCAAIEFARNICKIYGASSTEFMEDSDTSDDNSSTQNLAPKQKIVIKMLEHSGGDMGGTMRLGRRATEFLTTDSILYELYGRNQTIEARHRHRYEINPSIVPTLAAAGLRFIGMGVDQTKNNGNISDSSNLLLKIAREKIVIENEEQGFIEKVKKLCDRGSETNTAVRMEILELKNHPYLVGVQYHPEYTSHPLSPSPPFLGLLLASSGQLQDYLNKTNILTSPLNKSNDGELKKHTKFHYLPSTASAGNNISAPLMTSKNNFKQYSSAESDLKVPGVQDEENMPPVLNARRSNIKKVKIYSS</sequence>